<gene>
    <name evidence="2" type="ORF">CVLEPA_LOCUS29109</name>
</gene>
<evidence type="ECO:0000256" key="1">
    <source>
        <dbReference type="SAM" id="SignalP"/>
    </source>
</evidence>
<organism evidence="2 3">
    <name type="scientific">Clavelina lepadiformis</name>
    <name type="common">Light-bulb sea squirt</name>
    <name type="synonym">Ascidia lepadiformis</name>
    <dbReference type="NCBI Taxonomy" id="159417"/>
    <lineage>
        <taxon>Eukaryota</taxon>
        <taxon>Metazoa</taxon>
        <taxon>Chordata</taxon>
        <taxon>Tunicata</taxon>
        <taxon>Ascidiacea</taxon>
        <taxon>Aplousobranchia</taxon>
        <taxon>Clavelinidae</taxon>
        <taxon>Clavelina</taxon>
    </lineage>
</organism>
<keyword evidence="3" id="KW-1185">Reference proteome</keyword>
<dbReference type="EMBL" id="CAWYQH010000152">
    <property type="protein sequence ID" value="CAK8695903.1"/>
    <property type="molecule type" value="Genomic_DNA"/>
</dbReference>
<dbReference type="Proteomes" id="UP001642483">
    <property type="component" value="Unassembled WGS sequence"/>
</dbReference>
<comment type="caution">
    <text evidence="2">The sequence shown here is derived from an EMBL/GenBank/DDBJ whole genome shotgun (WGS) entry which is preliminary data.</text>
</comment>
<keyword evidence="1" id="KW-0732">Signal</keyword>
<feature type="chain" id="PRO_5045941298" evidence="1">
    <location>
        <begin position="17"/>
        <end position="634"/>
    </location>
</feature>
<name>A0ABP0GVZ5_CLALP</name>
<sequence>MKLLLVLFACIAASSALSYIHPYNYWCAHKFCVFPTTNCYTYSIKFNHAYCDIKYYAPYLKYYPNDRCGQPSWRESSVPDLEKELRGCLRPHYIKASQDISSQKGQFINSICAAHAKYTNEFEHYIKIYYNYLCAYPLANKSVLIAERDRRINEYKQRLLQAKLAAVGRYCTGARAKLSMVAQYHEKMVKSTVDCLNTRLQKLAEYKTKLDAKIKDYVNKFTAMNLAICGKNVAGYRAALHKLYDNGQSYWEYWKLNWVVSSYHSSQKFRVYSLSRQYAAHLAQYRAKLVQYYTCAYRCYAGYGNRFSSKTYYTNCKSLGTWYCYKNTYKYARYSLSPFVYKYRSCTYKNLKKCDVNDAGSIDGVVAELTKKRDEVVRARTAAFSSWKSKWISIHLQYIAKYEQIIKDRHNWYIQYLRTKYTCNGVISYNYVIEINRQCAALQAQSKKLVAEYKAKLAAQILDCVTKFTARIAAYKKSVNDLIAKVKASFETCKTKRTAAIGAYKKKLEAQRDAARKNFIEKMYKAKNVHWRSYHDMLEFYHGSCYYKNTYVRWMYSCYADRLVSNCNVVIRQFDADWRKKIDDLVQHYACSYKCTMKTYCAPTYHCGSYFNWVVKIPTPTSYCFQYRLWCYYH</sequence>
<proteinExistence type="predicted"/>
<evidence type="ECO:0000313" key="3">
    <source>
        <dbReference type="Proteomes" id="UP001642483"/>
    </source>
</evidence>
<accession>A0ABP0GVZ5</accession>
<feature type="signal peptide" evidence="1">
    <location>
        <begin position="1"/>
        <end position="16"/>
    </location>
</feature>
<reference evidence="2 3" key="1">
    <citation type="submission" date="2024-02" db="EMBL/GenBank/DDBJ databases">
        <authorList>
            <person name="Daric V."/>
            <person name="Darras S."/>
        </authorList>
    </citation>
    <scope>NUCLEOTIDE SEQUENCE [LARGE SCALE GENOMIC DNA]</scope>
</reference>
<evidence type="ECO:0000313" key="2">
    <source>
        <dbReference type="EMBL" id="CAK8695903.1"/>
    </source>
</evidence>
<protein>
    <submittedName>
        <fullName evidence="2">Uncharacterized protein</fullName>
    </submittedName>
</protein>